<reference evidence="1 2" key="1">
    <citation type="submission" date="2016-11" db="EMBL/GenBank/DDBJ databases">
        <title>Draft genome of Pseudomonas versuta A4R1.12.</title>
        <authorList>
            <person name="See-Too W.-S."/>
        </authorList>
    </citation>
    <scope>NUCLEOTIDE SEQUENCE [LARGE SCALE GENOMIC DNA]</scope>
    <source>
        <strain evidence="1 2">A4R1.12</strain>
    </source>
</reference>
<dbReference type="EMBL" id="MPJD01000004">
    <property type="protein sequence ID" value="OKA28516.1"/>
    <property type="molecule type" value="Genomic_DNA"/>
</dbReference>
<evidence type="ECO:0000313" key="1">
    <source>
        <dbReference type="EMBL" id="OKA28516.1"/>
    </source>
</evidence>
<organism evidence="1 2">
    <name type="scientific">Pseudomonas versuta</name>
    <dbReference type="NCBI Taxonomy" id="1788301"/>
    <lineage>
        <taxon>Bacteria</taxon>
        <taxon>Pseudomonadati</taxon>
        <taxon>Pseudomonadota</taxon>
        <taxon>Gammaproteobacteria</taxon>
        <taxon>Pseudomonadales</taxon>
        <taxon>Pseudomonadaceae</taxon>
        <taxon>Pseudomonas</taxon>
    </lineage>
</organism>
<proteinExistence type="predicted"/>
<dbReference type="AlphaFoldDB" id="A0A854A3H6"/>
<name>A0A854A3H6_9PSED</name>
<comment type="caution">
    <text evidence="1">The sequence shown here is derived from an EMBL/GenBank/DDBJ whole genome shotgun (WGS) entry which is preliminary data.</text>
</comment>
<sequence length="161" mass="16884">MKPLSHLAWTLLNLKQGVAHRVSGLYVEHVAANSATDLGGSNSKRRNSAPIPIAGAFFVPAFSCYGGLRRSTLGCVGFLLPRSANPVQLATLSCLAADRGGSSAKGSTPMTSLIPPAIRALAHRHMALSALRANSSLSARLTHYNNHMATARNLEKSGGVQ</sequence>
<accession>A0A854A3H6</accession>
<gene>
    <name evidence="1" type="ORF">BOH74_03445</name>
</gene>
<dbReference type="Proteomes" id="UP000185990">
    <property type="component" value="Unassembled WGS sequence"/>
</dbReference>
<evidence type="ECO:0000313" key="2">
    <source>
        <dbReference type="Proteomes" id="UP000185990"/>
    </source>
</evidence>
<protein>
    <submittedName>
        <fullName evidence="1">Uncharacterized protein</fullName>
    </submittedName>
</protein>